<evidence type="ECO:0000313" key="3">
    <source>
        <dbReference type="Proteomes" id="UP000187209"/>
    </source>
</evidence>
<evidence type="ECO:0000313" key="2">
    <source>
        <dbReference type="EMBL" id="OMJ93047.1"/>
    </source>
</evidence>
<evidence type="ECO:0000259" key="1">
    <source>
        <dbReference type="Pfam" id="PF22675"/>
    </source>
</evidence>
<proteinExistence type="predicted"/>
<dbReference type="Gene3D" id="3.30.1370.10">
    <property type="entry name" value="K Homology domain, type 1"/>
    <property type="match status" value="1"/>
</dbReference>
<dbReference type="InterPro" id="IPR012677">
    <property type="entry name" value="Nucleotide-bd_a/b_plait_sf"/>
</dbReference>
<protein>
    <recommendedName>
        <fullName evidence="1">KHDC4/BBP-like KH-domain type I domain-containing protein</fullName>
    </recommendedName>
</protein>
<reference evidence="2 3" key="1">
    <citation type="submission" date="2016-11" db="EMBL/GenBank/DDBJ databases">
        <title>The macronuclear genome of Stentor coeruleus: a giant cell with tiny introns.</title>
        <authorList>
            <person name="Slabodnick M."/>
            <person name="Ruby J.G."/>
            <person name="Reiff S.B."/>
            <person name="Swart E.C."/>
            <person name="Gosai S."/>
            <person name="Prabakaran S."/>
            <person name="Witkowska E."/>
            <person name="Larue G.E."/>
            <person name="Fisher S."/>
            <person name="Freeman R.M."/>
            <person name="Gunawardena J."/>
            <person name="Chu W."/>
            <person name="Stover N.A."/>
            <person name="Gregory B.D."/>
            <person name="Nowacki M."/>
            <person name="Derisi J."/>
            <person name="Roy S.W."/>
            <person name="Marshall W.F."/>
            <person name="Sood P."/>
        </authorList>
    </citation>
    <scope>NUCLEOTIDE SEQUENCE [LARGE SCALE GENOMIC DNA]</scope>
    <source>
        <strain evidence="2">WM001</strain>
    </source>
</reference>
<dbReference type="InterPro" id="IPR055256">
    <property type="entry name" value="KH_1_KHDC4/BBP-like"/>
</dbReference>
<dbReference type="AlphaFoldDB" id="A0A1R2CVL2"/>
<dbReference type="PANTHER" id="PTHR15744">
    <property type="entry name" value="BLOM7"/>
    <property type="match status" value="1"/>
</dbReference>
<dbReference type="GO" id="GO:0005634">
    <property type="term" value="C:nucleus"/>
    <property type="evidence" value="ECO:0007669"/>
    <property type="project" value="InterPro"/>
</dbReference>
<dbReference type="InterPro" id="IPR035979">
    <property type="entry name" value="RBD_domain_sf"/>
</dbReference>
<accession>A0A1R2CVL2</accession>
<dbReference type="InterPro" id="IPR031121">
    <property type="entry name" value="RIK/BLOM7"/>
</dbReference>
<dbReference type="OrthoDB" id="5989967at2759"/>
<dbReference type="Proteomes" id="UP000187209">
    <property type="component" value="Unassembled WGS sequence"/>
</dbReference>
<dbReference type="SUPFAM" id="SSF54791">
    <property type="entry name" value="Eukaryotic type KH-domain (KH-domain type I)"/>
    <property type="match status" value="1"/>
</dbReference>
<sequence>MIKAIKDTINILTNEIHDHIIQELEFLNIPLIPVLKLSIIQQIKKDPVILDQNDIQNLFSFFGEVLHVSTKQQEAIVYFKTIEAAYFAQKTLDNKQIEESLLILKVSWNNNLPVTGSLYPLKTDTQIDNTFKYTCKYEILIKNSTEFQVSRRIIGPKGKNMKKIIGKCLKKLNIKKFDSVKLRLRGLGSGSNEESNEPLHLCVSSKDYNIFTIACAESEKLISNIYTEYDIFLKNRGLKPERLCITKM</sequence>
<organism evidence="2 3">
    <name type="scientific">Stentor coeruleus</name>
    <dbReference type="NCBI Taxonomy" id="5963"/>
    <lineage>
        <taxon>Eukaryota</taxon>
        <taxon>Sar</taxon>
        <taxon>Alveolata</taxon>
        <taxon>Ciliophora</taxon>
        <taxon>Postciliodesmatophora</taxon>
        <taxon>Heterotrichea</taxon>
        <taxon>Heterotrichida</taxon>
        <taxon>Stentoridae</taxon>
        <taxon>Stentor</taxon>
    </lineage>
</organism>
<keyword evidence="3" id="KW-1185">Reference proteome</keyword>
<feature type="domain" description="KHDC4/BBP-like KH-domain type I" evidence="1">
    <location>
        <begin position="145"/>
        <end position="222"/>
    </location>
</feature>
<dbReference type="SUPFAM" id="SSF54928">
    <property type="entry name" value="RNA-binding domain, RBD"/>
    <property type="match status" value="1"/>
</dbReference>
<dbReference type="GO" id="GO:0003723">
    <property type="term" value="F:RNA binding"/>
    <property type="evidence" value="ECO:0007669"/>
    <property type="project" value="InterPro"/>
</dbReference>
<dbReference type="PANTHER" id="PTHR15744:SF0">
    <property type="entry name" value="KH HOMOLOGY DOMAIN-CONTAINING PROTEIN 4"/>
    <property type="match status" value="1"/>
</dbReference>
<dbReference type="Gene3D" id="3.30.70.330">
    <property type="match status" value="1"/>
</dbReference>
<gene>
    <name evidence="2" type="ORF">SteCoe_4133</name>
</gene>
<name>A0A1R2CVL2_9CILI</name>
<dbReference type="InterPro" id="IPR036612">
    <property type="entry name" value="KH_dom_type_1_sf"/>
</dbReference>
<comment type="caution">
    <text evidence="2">The sequence shown here is derived from an EMBL/GenBank/DDBJ whole genome shotgun (WGS) entry which is preliminary data.</text>
</comment>
<dbReference type="Pfam" id="PF22675">
    <property type="entry name" value="KH-I_KHDC4-BBP"/>
    <property type="match status" value="1"/>
</dbReference>
<dbReference type="EMBL" id="MPUH01000050">
    <property type="protein sequence ID" value="OMJ93047.1"/>
    <property type="molecule type" value="Genomic_DNA"/>
</dbReference>